<evidence type="ECO:0000313" key="2">
    <source>
        <dbReference type="Proteomes" id="UP001149074"/>
    </source>
</evidence>
<sequence>RPIWLVVKLDKILYAHEAPSLHFNAANTTISVFKAHNVQWEDGKVTTILMNYMPSKRLKEAWDTSRVEGDYVGAVDREKAAITIYEALIRDPLWVNTDHLTWRIKSTTSFSSIFADRLHT</sequence>
<evidence type="ECO:0000313" key="1">
    <source>
        <dbReference type="EMBL" id="KAJ5095076.1"/>
    </source>
</evidence>
<dbReference type="Proteomes" id="UP001149074">
    <property type="component" value="Unassembled WGS sequence"/>
</dbReference>
<dbReference type="GeneID" id="81358839"/>
<reference evidence="1" key="1">
    <citation type="submission" date="2022-11" db="EMBL/GenBank/DDBJ databases">
        <authorList>
            <person name="Petersen C."/>
        </authorList>
    </citation>
    <scope>NUCLEOTIDE SEQUENCE</scope>
    <source>
        <strain evidence="1">IBT 30761</strain>
    </source>
</reference>
<comment type="caution">
    <text evidence="1">The sequence shown here is derived from an EMBL/GenBank/DDBJ whole genome shotgun (WGS) entry which is preliminary data.</text>
</comment>
<dbReference type="AlphaFoldDB" id="A0A9W9F7J1"/>
<proteinExistence type="predicted"/>
<dbReference type="OrthoDB" id="8300194at2759"/>
<reference evidence="1" key="2">
    <citation type="journal article" date="2023" name="IMA Fungus">
        <title>Comparative genomic study of the Penicillium genus elucidates a diverse pangenome and 15 lateral gene transfer events.</title>
        <authorList>
            <person name="Petersen C."/>
            <person name="Sorensen T."/>
            <person name="Nielsen M.R."/>
            <person name="Sondergaard T.E."/>
            <person name="Sorensen J.L."/>
            <person name="Fitzpatrick D.A."/>
            <person name="Frisvad J.C."/>
            <person name="Nielsen K.L."/>
        </authorList>
    </citation>
    <scope>NUCLEOTIDE SEQUENCE</scope>
    <source>
        <strain evidence="1">IBT 30761</strain>
    </source>
</reference>
<organism evidence="1 2">
    <name type="scientific">Penicillium argentinense</name>
    <dbReference type="NCBI Taxonomy" id="1131581"/>
    <lineage>
        <taxon>Eukaryota</taxon>
        <taxon>Fungi</taxon>
        <taxon>Dikarya</taxon>
        <taxon>Ascomycota</taxon>
        <taxon>Pezizomycotina</taxon>
        <taxon>Eurotiomycetes</taxon>
        <taxon>Eurotiomycetidae</taxon>
        <taxon>Eurotiales</taxon>
        <taxon>Aspergillaceae</taxon>
        <taxon>Penicillium</taxon>
    </lineage>
</organism>
<dbReference type="EMBL" id="JAPQKI010000006">
    <property type="protein sequence ID" value="KAJ5095076.1"/>
    <property type="molecule type" value="Genomic_DNA"/>
</dbReference>
<keyword evidence="2" id="KW-1185">Reference proteome</keyword>
<protein>
    <submittedName>
        <fullName evidence="1">Uncharacterized protein</fullName>
    </submittedName>
</protein>
<gene>
    <name evidence="1" type="ORF">N7532_007367</name>
</gene>
<feature type="non-terminal residue" evidence="1">
    <location>
        <position position="1"/>
    </location>
</feature>
<name>A0A9W9F7J1_9EURO</name>
<accession>A0A9W9F7J1</accession>
<dbReference type="RefSeq" id="XP_056473226.1">
    <property type="nucleotide sequence ID" value="XM_056619860.1"/>
</dbReference>